<dbReference type="GO" id="GO:0006508">
    <property type="term" value="P:proteolysis"/>
    <property type="evidence" value="ECO:0007669"/>
    <property type="project" value="InterPro"/>
</dbReference>
<evidence type="ECO:0000259" key="4">
    <source>
        <dbReference type="PROSITE" id="PS52035"/>
    </source>
</evidence>
<evidence type="ECO:0000256" key="3">
    <source>
        <dbReference type="PROSITE-ProRule" id="PRU01379"/>
    </source>
</evidence>
<comment type="caution">
    <text evidence="3">Lacks conserved residue(s) required for the propagation of feature annotation.</text>
</comment>
<sequence>MENLLPTANPILSTPFEFTKPKFDYPGQIGPLPYFHHQYKPPKDVLNFECCDIDFFQREQSQYKTFHELHNNSALIYQRFVIQTPKGQNFASPKYSGTHLFSKGPIHFDSNFECGNLYTVHKVANKKYNLILHNDTQTSGCTRWYFFSVRTPERMMLQLNIINLSKQASYLSVNPYIYTARTGWYRGGDNVQYYKNNYKKSQDTNYYTLSFSYLFEKEDITYFSLYPPYGITSLQSFLKPLSNLSFFKLKSITINSGNQCPVISMGDSSKPLIVILARQHPSEVISSYVAEGIIQYLVNESGQNLREQFYFKILPMMNPDGVIHGNSTTTLQGIDINQKWHKVNKLIPSAQHVKAILKKTENLHLVLDLHQTFNKYGISFVGKYDQDQPFIAAISQICQYVNLNQSKFGKSTKMEKTLPFALGNILKMSCLFQMRISNQDENGKDISVNNLQQIGINICQAIDLTTTPQLIKQFPKFHQQMDISDSESCHSFDENNQNQKKIIKKKMTTIITGNENNLSIATTTTTKKKFLPSKLKPLCDLTQYQTSNKKSTQSSQFKTRIRSFSTRAPEFYLKNQLAFTINILKDNIQILNIDIINRLFNSKIIIFQFLVFQQYDQFIYGQSKNNIFNSTIIILNQ</sequence>
<comment type="caution">
    <text evidence="5">The sequence shown here is derived from an EMBL/GenBank/DDBJ whole genome shotgun (WGS) entry which is preliminary data.</text>
</comment>
<dbReference type="GO" id="GO:0008270">
    <property type="term" value="F:zinc ion binding"/>
    <property type="evidence" value="ECO:0007669"/>
    <property type="project" value="InterPro"/>
</dbReference>
<dbReference type="InterPro" id="IPR040626">
    <property type="entry name" value="Pepdidase_M14_N"/>
</dbReference>
<dbReference type="PANTHER" id="PTHR12756">
    <property type="entry name" value="CYTOSOLIC CARBOXYPEPTIDASE"/>
    <property type="match status" value="1"/>
</dbReference>
<dbReference type="PANTHER" id="PTHR12756:SF45">
    <property type="entry name" value="CYTOSOLIC CARBOXYPEPTIDASE NNA1"/>
    <property type="match status" value="1"/>
</dbReference>
<comment type="similarity">
    <text evidence="2 3">Belongs to the peptidase M14 family.</text>
</comment>
<reference evidence="5" key="1">
    <citation type="submission" date="2021-01" db="EMBL/GenBank/DDBJ databases">
        <authorList>
            <consortium name="Genoscope - CEA"/>
            <person name="William W."/>
        </authorList>
    </citation>
    <scope>NUCLEOTIDE SEQUENCE</scope>
</reference>
<evidence type="ECO:0000313" key="6">
    <source>
        <dbReference type="Proteomes" id="UP000688137"/>
    </source>
</evidence>
<name>A0A8S1K7T2_PARPR</name>
<dbReference type="Proteomes" id="UP000688137">
    <property type="component" value="Unassembled WGS sequence"/>
</dbReference>
<evidence type="ECO:0000313" key="5">
    <source>
        <dbReference type="EMBL" id="CAD8049855.1"/>
    </source>
</evidence>
<comment type="cofactor">
    <cofactor evidence="1">
        <name>Zn(2+)</name>
        <dbReference type="ChEBI" id="CHEBI:29105"/>
    </cofactor>
</comment>
<evidence type="ECO:0000256" key="1">
    <source>
        <dbReference type="ARBA" id="ARBA00001947"/>
    </source>
</evidence>
<evidence type="ECO:0000256" key="2">
    <source>
        <dbReference type="ARBA" id="ARBA00005988"/>
    </source>
</evidence>
<organism evidence="5 6">
    <name type="scientific">Paramecium primaurelia</name>
    <dbReference type="NCBI Taxonomy" id="5886"/>
    <lineage>
        <taxon>Eukaryota</taxon>
        <taxon>Sar</taxon>
        <taxon>Alveolata</taxon>
        <taxon>Ciliophora</taxon>
        <taxon>Intramacronucleata</taxon>
        <taxon>Oligohymenophorea</taxon>
        <taxon>Peniculida</taxon>
        <taxon>Parameciidae</taxon>
        <taxon>Paramecium</taxon>
    </lineage>
</organism>
<protein>
    <recommendedName>
        <fullName evidence="4">Peptidase M14 domain-containing protein</fullName>
    </recommendedName>
</protein>
<dbReference type="GO" id="GO:0004181">
    <property type="term" value="F:metallocarboxypeptidase activity"/>
    <property type="evidence" value="ECO:0007669"/>
    <property type="project" value="InterPro"/>
</dbReference>
<dbReference type="Pfam" id="PF18027">
    <property type="entry name" value="Pepdidase_M14_N"/>
    <property type="match status" value="1"/>
</dbReference>
<gene>
    <name evidence="5" type="ORF">PPRIM_AZ9-3.1.T0140198</name>
</gene>
<accession>A0A8S1K7T2</accession>
<feature type="domain" description="Peptidase M14" evidence="4">
    <location>
        <begin position="205"/>
        <end position="454"/>
    </location>
</feature>
<keyword evidence="6" id="KW-1185">Reference proteome</keyword>
<dbReference type="InterPro" id="IPR000834">
    <property type="entry name" value="Peptidase_M14"/>
</dbReference>
<dbReference type="OMA" id="YTARTGW"/>
<dbReference type="Pfam" id="PF00246">
    <property type="entry name" value="Peptidase_M14"/>
    <property type="match status" value="1"/>
</dbReference>
<proteinExistence type="inferred from homology"/>
<dbReference type="PROSITE" id="PS52035">
    <property type="entry name" value="PEPTIDASE_M14"/>
    <property type="match status" value="1"/>
</dbReference>
<dbReference type="EMBL" id="CAJJDM010000011">
    <property type="protein sequence ID" value="CAD8049855.1"/>
    <property type="molecule type" value="Genomic_DNA"/>
</dbReference>
<dbReference type="AlphaFoldDB" id="A0A8S1K7T2"/>
<dbReference type="InterPro" id="IPR050821">
    <property type="entry name" value="Cytosolic_carboxypeptidase"/>
</dbReference>